<gene>
    <name evidence="2" type="ORF">AVDCRST_MAG93-6727</name>
</gene>
<accession>A0A6J4LUK5</accession>
<sequence>GHTVQSVDGCGRPGSPGHPDLSHKGHTGRKSRLVPARAVPKMQSPRLVL</sequence>
<feature type="non-terminal residue" evidence="2">
    <location>
        <position position="49"/>
    </location>
</feature>
<dbReference type="EMBL" id="CADCTR010002267">
    <property type="protein sequence ID" value="CAA9342767.1"/>
    <property type="molecule type" value="Genomic_DNA"/>
</dbReference>
<proteinExistence type="predicted"/>
<dbReference type="AlphaFoldDB" id="A0A6J4LUK5"/>
<feature type="region of interest" description="Disordered" evidence="1">
    <location>
        <begin position="1"/>
        <end position="49"/>
    </location>
</feature>
<feature type="non-terminal residue" evidence="2">
    <location>
        <position position="1"/>
    </location>
</feature>
<name>A0A6J4LUK5_9CHLR</name>
<evidence type="ECO:0000313" key="2">
    <source>
        <dbReference type="EMBL" id="CAA9342767.1"/>
    </source>
</evidence>
<evidence type="ECO:0000256" key="1">
    <source>
        <dbReference type="SAM" id="MobiDB-lite"/>
    </source>
</evidence>
<reference evidence="2" key="1">
    <citation type="submission" date="2020-02" db="EMBL/GenBank/DDBJ databases">
        <authorList>
            <person name="Meier V. D."/>
        </authorList>
    </citation>
    <scope>NUCLEOTIDE SEQUENCE</scope>
    <source>
        <strain evidence="2">AVDCRST_MAG93</strain>
    </source>
</reference>
<protein>
    <submittedName>
        <fullName evidence="2">Uncharacterized protein</fullName>
    </submittedName>
</protein>
<organism evidence="2">
    <name type="scientific">uncultured Chloroflexia bacterium</name>
    <dbReference type="NCBI Taxonomy" id="1672391"/>
    <lineage>
        <taxon>Bacteria</taxon>
        <taxon>Bacillati</taxon>
        <taxon>Chloroflexota</taxon>
        <taxon>Chloroflexia</taxon>
        <taxon>environmental samples</taxon>
    </lineage>
</organism>